<dbReference type="PANTHER" id="PTHR47399">
    <property type="entry name" value="TRANSMEMBRANE PROTEIN 121B"/>
    <property type="match status" value="1"/>
</dbReference>
<dbReference type="EMBL" id="JAWJWE010000037">
    <property type="protein sequence ID" value="KAK6625455.1"/>
    <property type="molecule type" value="Genomic_DNA"/>
</dbReference>
<evidence type="ECO:0000256" key="2">
    <source>
        <dbReference type="SAM" id="Phobius"/>
    </source>
</evidence>
<dbReference type="InterPro" id="IPR026624">
    <property type="entry name" value="CECR6"/>
</dbReference>
<feature type="transmembrane region" description="Helical" evidence="2">
    <location>
        <begin position="206"/>
        <end position="229"/>
    </location>
</feature>
<dbReference type="Proteomes" id="UP001372834">
    <property type="component" value="Unassembled WGS sequence"/>
</dbReference>
<keyword evidence="5" id="KW-1185">Reference proteome</keyword>
<feature type="transmembrane region" description="Helical" evidence="2">
    <location>
        <begin position="45"/>
        <end position="68"/>
    </location>
</feature>
<proteinExistence type="inferred from homology"/>
<comment type="caution">
    <text evidence="3">The sequence shown here is derived from an EMBL/GenBank/DDBJ whole genome shotgun (WGS) entry which is preliminary data.</text>
</comment>
<feature type="transmembrane region" description="Helical" evidence="2">
    <location>
        <begin position="97"/>
        <end position="120"/>
    </location>
</feature>
<dbReference type="PANTHER" id="PTHR47399:SF1">
    <property type="entry name" value="TRANSMEMBRANE PROTEIN 121B"/>
    <property type="match status" value="1"/>
</dbReference>
<comment type="similarity">
    <text evidence="1">Belongs to the TMEM121 family.</text>
</comment>
<dbReference type="Pfam" id="PF14997">
    <property type="entry name" value="CECR6_TMEM121"/>
    <property type="match status" value="1"/>
</dbReference>
<gene>
    <name evidence="3" type="ORF">RUM43_005753</name>
    <name evidence="4" type="ORF">RUM44_008425</name>
</gene>
<dbReference type="AlphaFoldDB" id="A0AAN8PJY2"/>
<keyword evidence="2" id="KW-0812">Transmembrane</keyword>
<keyword evidence="2" id="KW-0472">Membrane</keyword>
<accession>A0AAN8PJY2</accession>
<feature type="transmembrane region" description="Helical" evidence="2">
    <location>
        <begin position="241"/>
        <end position="264"/>
    </location>
</feature>
<sequence>MGCCNRRLFFQVFLAIVQGLLVLTQGTLLNYYIISHFSATNTTYFFFLGDFICIFLYAGTLTIAYRYLQEHSKQKNPNNSFLYSPKRFITNYSTSKFGVLPLIYVSWAVYALLLLSKIAVIFTSDIPDKLSTKDVAGPQLLKVGIAMSGVIYLVLVEGHNWSEAGSPRYSYVSSVCVKTGIEILDSVSFLSIIINDSAEDLMETLTPGFVSGIVAIVGVNFLLPVLILYKLSLGEHHWKKLPLPITVFHNLLHVLSVDLPYFAIRLLLWVRHHHNTSVFIMKNAFGILTAARNIYPDLKMCLTKAPKRQNEFLSGEKIVYVDDIVGDDEKAVDELKKVILQKNNKALGDK</sequence>
<dbReference type="EMBL" id="JAWJWF010000002">
    <property type="protein sequence ID" value="KAK6638001.1"/>
    <property type="molecule type" value="Genomic_DNA"/>
</dbReference>
<reference evidence="3 6" key="1">
    <citation type="submission" date="2023-10" db="EMBL/GenBank/DDBJ databases">
        <title>Genomes of two closely related lineages of the louse Polyplax serrata with different host specificities.</title>
        <authorList>
            <person name="Martinu J."/>
            <person name="Tarabai H."/>
            <person name="Stefka J."/>
            <person name="Hypsa V."/>
        </authorList>
    </citation>
    <scope>NUCLEOTIDE SEQUENCE [LARGE SCALE GENOMIC DNA]</scope>
    <source>
        <strain evidence="4">98ZLc_SE</strain>
        <strain evidence="3">HR10_N</strain>
    </source>
</reference>
<dbReference type="InterPro" id="IPR032776">
    <property type="entry name" value="CECR6/TMEM121"/>
</dbReference>
<keyword evidence="2" id="KW-1133">Transmembrane helix</keyword>
<organism evidence="3 6">
    <name type="scientific">Polyplax serrata</name>
    <name type="common">Common mouse louse</name>
    <dbReference type="NCBI Taxonomy" id="468196"/>
    <lineage>
        <taxon>Eukaryota</taxon>
        <taxon>Metazoa</taxon>
        <taxon>Ecdysozoa</taxon>
        <taxon>Arthropoda</taxon>
        <taxon>Hexapoda</taxon>
        <taxon>Insecta</taxon>
        <taxon>Pterygota</taxon>
        <taxon>Neoptera</taxon>
        <taxon>Paraneoptera</taxon>
        <taxon>Psocodea</taxon>
        <taxon>Troctomorpha</taxon>
        <taxon>Phthiraptera</taxon>
        <taxon>Anoplura</taxon>
        <taxon>Polyplacidae</taxon>
        <taxon>Polyplax</taxon>
    </lineage>
</organism>
<evidence type="ECO:0000256" key="1">
    <source>
        <dbReference type="ARBA" id="ARBA00007711"/>
    </source>
</evidence>
<feature type="transmembrane region" description="Helical" evidence="2">
    <location>
        <begin position="12"/>
        <end position="33"/>
    </location>
</feature>
<evidence type="ECO:0000313" key="6">
    <source>
        <dbReference type="Proteomes" id="UP001372834"/>
    </source>
</evidence>
<evidence type="ECO:0000313" key="3">
    <source>
        <dbReference type="EMBL" id="KAK6625455.1"/>
    </source>
</evidence>
<dbReference type="Proteomes" id="UP001359485">
    <property type="component" value="Unassembled WGS sequence"/>
</dbReference>
<name>A0AAN8PJY2_POLSC</name>
<evidence type="ECO:0000313" key="5">
    <source>
        <dbReference type="Proteomes" id="UP001359485"/>
    </source>
</evidence>
<evidence type="ECO:0000313" key="4">
    <source>
        <dbReference type="EMBL" id="KAK6638001.1"/>
    </source>
</evidence>
<feature type="transmembrane region" description="Helical" evidence="2">
    <location>
        <begin position="140"/>
        <end position="157"/>
    </location>
</feature>
<protein>
    <submittedName>
        <fullName evidence="3">Uncharacterized protein</fullName>
    </submittedName>
</protein>